<evidence type="ECO:0000313" key="2">
    <source>
        <dbReference type="Proteomes" id="UP001242368"/>
    </source>
</evidence>
<dbReference type="Proteomes" id="UP001242368">
    <property type="component" value="Unassembled WGS sequence"/>
</dbReference>
<gene>
    <name evidence="1" type="ORF">QW060_20920</name>
</gene>
<sequence length="73" mass="7690">MVINMSTGGPQNLAGTPTIEISKLQQKAYNNMGIPGAKSFHLLAAGYGNLQGLATKTANPYFVRHATTPTTNV</sequence>
<comment type="caution">
    <text evidence="1">The sequence shown here is derived from an EMBL/GenBank/DDBJ whole genome shotgun (WGS) entry which is preliminary data.</text>
</comment>
<organism evidence="1 2">
    <name type="scientific">Paenimyroides ceti</name>
    <dbReference type="NCBI Taxonomy" id="395087"/>
    <lineage>
        <taxon>Bacteria</taxon>
        <taxon>Pseudomonadati</taxon>
        <taxon>Bacteroidota</taxon>
        <taxon>Flavobacteriia</taxon>
        <taxon>Flavobacteriales</taxon>
        <taxon>Flavobacteriaceae</taxon>
        <taxon>Paenimyroides</taxon>
    </lineage>
</organism>
<protein>
    <submittedName>
        <fullName evidence="1">Uncharacterized protein</fullName>
    </submittedName>
</protein>
<keyword evidence="2" id="KW-1185">Reference proteome</keyword>
<evidence type="ECO:0000313" key="1">
    <source>
        <dbReference type="EMBL" id="MDN3709464.1"/>
    </source>
</evidence>
<accession>A0ABT8D2J8</accession>
<proteinExistence type="predicted"/>
<reference evidence="2" key="1">
    <citation type="journal article" date="2019" name="Int. J. Syst. Evol. Microbiol.">
        <title>The Global Catalogue of Microorganisms (GCM) 10K type strain sequencing project: providing services to taxonomists for standard genome sequencing and annotation.</title>
        <authorList>
            <consortium name="The Broad Institute Genomics Platform"/>
            <consortium name="The Broad Institute Genome Sequencing Center for Infectious Disease"/>
            <person name="Wu L."/>
            <person name="Ma J."/>
        </authorList>
    </citation>
    <scope>NUCLEOTIDE SEQUENCE [LARGE SCALE GENOMIC DNA]</scope>
    <source>
        <strain evidence="2">CECT 7184</strain>
    </source>
</reference>
<dbReference type="EMBL" id="JAUFQU010000036">
    <property type="protein sequence ID" value="MDN3709464.1"/>
    <property type="molecule type" value="Genomic_DNA"/>
</dbReference>
<name>A0ABT8D2J8_9FLAO</name>
<dbReference type="RefSeq" id="WP_290365079.1">
    <property type="nucleotide sequence ID" value="NZ_JAUFQU010000036.1"/>
</dbReference>